<dbReference type="AlphaFoldDB" id="A0A1I0PK74"/>
<dbReference type="InterPro" id="IPR027417">
    <property type="entry name" value="P-loop_NTPase"/>
</dbReference>
<keyword evidence="1" id="KW-0547">Nucleotide-binding</keyword>
<evidence type="ECO:0000256" key="2">
    <source>
        <dbReference type="ARBA" id="ARBA00022840"/>
    </source>
</evidence>
<dbReference type="InterPro" id="IPR007696">
    <property type="entry name" value="DNA_mismatch_repair_MutS_core"/>
</dbReference>
<dbReference type="GO" id="GO:0140664">
    <property type="term" value="F:ATP-dependent DNA damage sensor activity"/>
    <property type="evidence" value="ECO:0007669"/>
    <property type="project" value="InterPro"/>
</dbReference>
<proteinExistence type="predicted"/>
<keyword evidence="6" id="KW-1185">Reference proteome</keyword>
<dbReference type="GO" id="GO:0005524">
    <property type="term" value="F:ATP binding"/>
    <property type="evidence" value="ECO:0007669"/>
    <property type="project" value="UniProtKB-KW"/>
</dbReference>
<sequence>MSFKTDKQTLDDLNIFGKPGKASIFSIYNNTSTSGGAALLEKMFLYPLYDAAAINNRSATIQYFSALNRPFPIRTEHLSSAEIYMGMTDPRTRLTMDNNNLERKFNQLIAADGDYKSISKGIAAILDICNDLFRFLKEIGSDSYYHAEAEMIAELLNNEALHEAMQDTSGKMPYERAVQLDGLFRFQIRERITDILGHIYRLDVYMSVAKVATQNRFVFPVALPKNDHTVHLQQVYHPLVKNAKANNIQITPEQNIIFLTGANMAGKSTFMKSLGIALYVAHLGFPVAAEKMEFAVRDGIYTTINLPDDLSSGNSHFYAEVLRVKKVAKELSAEKNIFVIFDELFRGTNVKDAYEGTIAITEAFAEKKNCMFVISTHIIEAGDVLKERCANINFVYLPTIMEGNTPKYTYQLAAGITADRHGMIIINNERILEIIRSRKKKPLPHEFLRR</sequence>
<reference evidence="6" key="1">
    <citation type="submission" date="2016-10" db="EMBL/GenBank/DDBJ databases">
        <authorList>
            <person name="Varghese N."/>
            <person name="Submissions S."/>
        </authorList>
    </citation>
    <scope>NUCLEOTIDE SEQUENCE [LARGE SCALE GENOMIC DNA]</scope>
    <source>
        <strain evidence="6">DSM 3695</strain>
    </source>
</reference>
<dbReference type="Proteomes" id="UP000199310">
    <property type="component" value="Unassembled WGS sequence"/>
</dbReference>
<dbReference type="InterPro" id="IPR000432">
    <property type="entry name" value="DNA_mismatch_repair_MutS_C"/>
</dbReference>
<dbReference type="SMART" id="SM00534">
    <property type="entry name" value="MUTSac"/>
    <property type="match status" value="1"/>
</dbReference>
<name>A0A1I0PK74_9BACT</name>
<dbReference type="Pfam" id="PF00488">
    <property type="entry name" value="MutS_V"/>
    <property type="match status" value="1"/>
</dbReference>
<dbReference type="RefSeq" id="WP_089890941.1">
    <property type="nucleotide sequence ID" value="NZ_FOJG01000001.1"/>
</dbReference>
<keyword evidence="3" id="KW-0238">DNA-binding</keyword>
<dbReference type="EMBL" id="FOJG01000001">
    <property type="protein sequence ID" value="SEW14814.1"/>
    <property type="molecule type" value="Genomic_DNA"/>
</dbReference>
<protein>
    <submittedName>
        <fullName evidence="5">MutS domain III</fullName>
    </submittedName>
</protein>
<evidence type="ECO:0000313" key="6">
    <source>
        <dbReference type="Proteomes" id="UP000199310"/>
    </source>
</evidence>
<gene>
    <name evidence="5" type="ORF">SAMN04488122_0832</name>
</gene>
<dbReference type="OrthoDB" id="9802448at2"/>
<evidence type="ECO:0000256" key="1">
    <source>
        <dbReference type="ARBA" id="ARBA00022741"/>
    </source>
</evidence>
<feature type="domain" description="DNA mismatch repair proteins mutS family" evidence="4">
    <location>
        <begin position="254"/>
        <end position="440"/>
    </location>
</feature>
<organism evidence="5 6">
    <name type="scientific">Chitinophaga arvensicola</name>
    <dbReference type="NCBI Taxonomy" id="29529"/>
    <lineage>
        <taxon>Bacteria</taxon>
        <taxon>Pseudomonadati</taxon>
        <taxon>Bacteroidota</taxon>
        <taxon>Chitinophagia</taxon>
        <taxon>Chitinophagales</taxon>
        <taxon>Chitinophagaceae</taxon>
        <taxon>Chitinophaga</taxon>
    </lineage>
</organism>
<dbReference type="InterPro" id="IPR036187">
    <property type="entry name" value="DNA_mismatch_repair_MutS_sf"/>
</dbReference>
<dbReference type="PANTHER" id="PTHR11361:SF152">
    <property type="entry name" value="DNA MISMATCH REPAIR PROTEIN"/>
    <property type="match status" value="1"/>
</dbReference>
<dbReference type="SUPFAM" id="SSF52540">
    <property type="entry name" value="P-loop containing nucleoside triphosphate hydrolases"/>
    <property type="match status" value="1"/>
</dbReference>
<dbReference type="Gene3D" id="1.10.1420.10">
    <property type="match status" value="1"/>
</dbReference>
<evidence type="ECO:0000313" key="5">
    <source>
        <dbReference type="EMBL" id="SEW14814.1"/>
    </source>
</evidence>
<dbReference type="PANTHER" id="PTHR11361">
    <property type="entry name" value="DNA MISMATCH REPAIR PROTEIN MUTS FAMILY MEMBER"/>
    <property type="match status" value="1"/>
</dbReference>
<dbReference type="Gene3D" id="3.40.50.300">
    <property type="entry name" value="P-loop containing nucleotide triphosphate hydrolases"/>
    <property type="match status" value="1"/>
</dbReference>
<dbReference type="GO" id="GO:0030983">
    <property type="term" value="F:mismatched DNA binding"/>
    <property type="evidence" value="ECO:0007669"/>
    <property type="project" value="InterPro"/>
</dbReference>
<dbReference type="Pfam" id="PF05192">
    <property type="entry name" value="MutS_III"/>
    <property type="match status" value="1"/>
</dbReference>
<keyword evidence="2" id="KW-0067">ATP-binding</keyword>
<evidence type="ECO:0000259" key="4">
    <source>
        <dbReference type="SMART" id="SM00534"/>
    </source>
</evidence>
<dbReference type="SUPFAM" id="SSF48334">
    <property type="entry name" value="DNA repair protein MutS, domain III"/>
    <property type="match status" value="1"/>
</dbReference>
<dbReference type="InterPro" id="IPR045076">
    <property type="entry name" value="MutS"/>
</dbReference>
<dbReference type="STRING" id="29529.SAMN04488122_0832"/>
<evidence type="ECO:0000256" key="3">
    <source>
        <dbReference type="ARBA" id="ARBA00023125"/>
    </source>
</evidence>
<dbReference type="GO" id="GO:0006298">
    <property type="term" value="P:mismatch repair"/>
    <property type="evidence" value="ECO:0007669"/>
    <property type="project" value="InterPro"/>
</dbReference>
<accession>A0A1I0PK74</accession>